<evidence type="ECO:0008006" key="3">
    <source>
        <dbReference type="Google" id="ProtNLM"/>
    </source>
</evidence>
<evidence type="ECO:0000313" key="1">
    <source>
        <dbReference type="EMBL" id="MBB3979236.1"/>
    </source>
</evidence>
<comment type="caution">
    <text evidence="1">The sequence shown here is derived from an EMBL/GenBank/DDBJ whole genome shotgun (WGS) entry which is preliminary data.</text>
</comment>
<dbReference type="RefSeq" id="WP_183807485.1">
    <property type="nucleotide sequence ID" value="NZ_JACIEE010000010.1"/>
</dbReference>
<dbReference type="Proteomes" id="UP000574761">
    <property type="component" value="Unassembled WGS sequence"/>
</dbReference>
<name>A0A7W6D9M2_9HYPH</name>
<evidence type="ECO:0000313" key="2">
    <source>
        <dbReference type="Proteomes" id="UP000574761"/>
    </source>
</evidence>
<keyword evidence="2" id="KW-1185">Reference proteome</keyword>
<protein>
    <recommendedName>
        <fullName evidence="3">PilZ domain-containing protein</fullName>
    </recommendedName>
</protein>
<dbReference type="AlphaFoldDB" id="A0A7W6D9M2"/>
<dbReference type="EMBL" id="JACIEE010000010">
    <property type="protein sequence ID" value="MBB3979236.1"/>
    <property type="molecule type" value="Genomic_DNA"/>
</dbReference>
<reference evidence="1 2" key="1">
    <citation type="submission" date="2020-08" db="EMBL/GenBank/DDBJ databases">
        <title>Genomic Encyclopedia of Type Strains, Phase IV (KMG-IV): sequencing the most valuable type-strain genomes for metagenomic binning, comparative biology and taxonomic classification.</title>
        <authorList>
            <person name="Goeker M."/>
        </authorList>
    </citation>
    <scope>NUCLEOTIDE SEQUENCE [LARGE SCALE GENOMIC DNA]</scope>
    <source>
        <strain evidence="1 2">DSM 100211</strain>
    </source>
</reference>
<gene>
    <name evidence="1" type="ORF">GGQ64_004476</name>
</gene>
<sequence>MQLSQERSNYLSKEESFMYDREKTFPMEDTCNEARIEFTETGGIVNLASRRCEIVKLSRSGAVLRISTRFSLPKNFYLDIVSARIPMIGCLALRVYDNDIVEARFLRLLAEKDMKRVFVYSTHPNHRNRTLDIYGG</sequence>
<organism evidence="1 2">
    <name type="scientific">Mycoplana azooxidifex</name>
    <dbReference type="NCBI Taxonomy" id="1636188"/>
    <lineage>
        <taxon>Bacteria</taxon>
        <taxon>Pseudomonadati</taxon>
        <taxon>Pseudomonadota</taxon>
        <taxon>Alphaproteobacteria</taxon>
        <taxon>Hyphomicrobiales</taxon>
        <taxon>Rhizobiaceae</taxon>
        <taxon>Mycoplana</taxon>
    </lineage>
</organism>
<proteinExistence type="predicted"/>
<accession>A0A7W6D9M2</accession>